<keyword evidence="3" id="KW-1185">Reference proteome</keyword>
<sequence length="223" mass="23945">MSPSPPSLPPITSSSWKSCPLAPRNGQREQVLEASLSCRDRVCIRTCAVGMLGRSLGDAVPPADQARPQRVKPGGKERSPAQPDGFLMGHAFQPPRPPSQGRRWSPCAQPGPILAWVTAARPAAWKRGCNPRIYGAVVSLLHWGSCTGLGGAAPDLHSISKGGLEGHCWSFLDFAEDRVLFWKHSASPPRHLRETTLGGQAPVLCDRPKVSPGGLSRAELHLH</sequence>
<reference evidence="2 3" key="1">
    <citation type="submission" date="2019-04" db="EMBL/GenBank/DDBJ databases">
        <title>Draft genome of the big-headed turtle Platysternon megacephalum.</title>
        <authorList>
            <person name="Gong S."/>
        </authorList>
    </citation>
    <scope>NUCLEOTIDE SEQUENCE [LARGE SCALE GENOMIC DNA]</scope>
    <source>
        <strain evidence="2">DO16091913</strain>
        <tissue evidence="2">Muscle</tissue>
    </source>
</reference>
<protein>
    <submittedName>
        <fullName evidence="2">Protein eva-1-like protein C-like</fullName>
    </submittedName>
</protein>
<comment type="caution">
    <text evidence="2">The sequence shown here is derived from an EMBL/GenBank/DDBJ whole genome shotgun (WGS) entry which is preliminary data.</text>
</comment>
<gene>
    <name evidence="2" type="ORF">DR999_PMT19864</name>
</gene>
<feature type="region of interest" description="Disordered" evidence="1">
    <location>
        <begin position="1"/>
        <end position="22"/>
    </location>
</feature>
<dbReference type="AlphaFoldDB" id="A0A4D9DPC9"/>
<feature type="region of interest" description="Disordered" evidence="1">
    <location>
        <begin position="57"/>
        <end position="105"/>
    </location>
</feature>
<reference evidence="2 3" key="2">
    <citation type="submission" date="2019-04" db="EMBL/GenBank/DDBJ databases">
        <title>The genome sequence of big-headed turtle.</title>
        <authorList>
            <person name="Gong S."/>
        </authorList>
    </citation>
    <scope>NUCLEOTIDE SEQUENCE [LARGE SCALE GENOMIC DNA]</scope>
    <source>
        <strain evidence="2">DO16091913</strain>
        <tissue evidence="2">Muscle</tissue>
    </source>
</reference>
<organism evidence="2 3">
    <name type="scientific">Platysternon megacephalum</name>
    <name type="common">big-headed turtle</name>
    <dbReference type="NCBI Taxonomy" id="55544"/>
    <lineage>
        <taxon>Eukaryota</taxon>
        <taxon>Metazoa</taxon>
        <taxon>Chordata</taxon>
        <taxon>Craniata</taxon>
        <taxon>Vertebrata</taxon>
        <taxon>Euteleostomi</taxon>
        <taxon>Archelosauria</taxon>
        <taxon>Testudinata</taxon>
        <taxon>Testudines</taxon>
        <taxon>Cryptodira</taxon>
        <taxon>Durocryptodira</taxon>
        <taxon>Testudinoidea</taxon>
        <taxon>Platysternidae</taxon>
        <taxon>Platysternon</taxon>
    </lineage>
</organism>
<evidence type="ECO:0000313" key="3">
    <source>
        <dbReference type="Proteomes" id="UP000297703"/>
    </source>
</evidence>
<name>A0A4D9DPC9_9SAUR</name>
<evidence type="ECO:0000256" key="1">
    <source>
        <dbReference type="SAM" id="MobiDB-lite"/>
    </source>
</evidence>
<dbReference type="EMBL" id="QXTE01000415">
    <property type="protein sequence ID" value="TFJ98227.1"/>
    <property type="molecule type" value="Genomic_DNA"/>
</dbReference>
<proteinExistence type="predicted"/>
<dbReference type="Proteomes" id="UP000297703">
    <property type="component" value="Unassembled WGS sequence"/>
</dbReference>
<evidence type="ECO:0000313" key="2">
    <source>
        <dbReference type="EMBL" id="TFJ98227.1"/>
    </source>
</evidence>
<accession>A0A4D9DPC9</accession>